<keyword evidence="16" id="KW-1185">Reference proteome</keyword>
<dbReference type="OrthoDB" id="1844152at2759"/>
<evidence type="ECO:0000256" key="4">
    <source>
        <dbReference type="ARBA" id="ARBA00022617"/>
    </source>
</evidence>
<reference evidence="15 16" key="1">
    <citation type="journal article" date="2020" name="ISME J.">
        <title>Uncovering the hidden diversity of litter-decomposition mechanisms in mushroom-forming fungi.</title>
        <authorList>
            <person name="Floudas D."/>
            <person name="Bentzer J."/>
            <person name="Ahren D."/>
            <person name="Johansson T."/>
            <person name="Persson P."/>
            <person name="Tunlid A."/>
        </authorList>
    </citation>
    <scope>NUCLEOTIDE SEQUENCE [LARGE SCALE GENOMIC DNA]</scope>
    <source>
        <strain evidence="15 16">CBS 146.42</strain>
    </source>
</reference>
<dbReference type="GO" id="GO:0004497">
    <property type="term" value="F:monooxygenase activity"/>
    <property type="evidence" value="ECO:0007669"/>
    <property type="project" value="UniProtKB-KW"/>
</dbReference>
<keyword evidence="11 14" id="KW-0472">Membrane</keyword>
<feature type="transmembrane region" description="Helical" evidence="14">
    <location>
        <begin position="6"/>
        <end position="32"/>
    </location>
</feature>
<evidence type="ECO:0000256" key="14">
    <source>
        <dbReference type="SAM" id="Phobius"/>
    </source>
</evidence>
<evidence type="ECO:0000313" key="16">
    <source>
        <dbReference type="Proteomes" id="UP000559027"/>
    </source>
</evidence>
<dbReference type="InterPro" id="IPR036396">
    <property type="entry name" value="Cyt_P450_sf"/>
</dbReference>
<comment type="caution">
    <text evidence="15">The sequence shown here is derived from an EMBL/GenBank/DDBJ whole genome shotgun (WGS) entry which is preliminary data.</text>
</comment>
<proteinExistence type="inferred from homology"/>
<dbReference type="Gene3D" id="1.10.630.10">
    <property type="entry name" value="Cytochrome P450"/>
    <property type="match status" value="1"/>
</dbReference>
<keyword evidence="8 13" id="KW-0560">Oxidoreductase</keyword>
<keyword evidence="7 14" id="KW-1133">Transmembrane helix</keyword>
<dbReference type="GO" id="GO:0005506">
    <property type="term" value="F:iron ion binding"/>
    <property type="evidence" value="ECO:0007669"/>
    <property type="project" value="InterPro"/>
</dbReference>
<evidence type="ECO:0000313" key="15">
    <source>
        <dbReference type="EMBL" id="KAF5349586.1"/>
    </source>
</evidence>
<dbReference type="Pfam" id="PF00067">
    <property type="entry name" value="p450"/>
    <property type="match status" value="1"/>
</dbReference>
<evidence type="ECO:0000256" key="7">
    <source>
        <dbReference type="ARBA" id="ARBA00022989"/>
    </source>
</evidence>
<keyword evidence="6 12" id="KW-0479">Metal-binding</keyword>
<dbReference type="PROSITE" id="PS00086">
    <property type="entry name" value="CYTOCHROME_P450"/>
    <property type="match status" value="1"/>
</dbReference>
<dbReference type="PRINTS" id="PR00465">
    <property type="entry name" value="EP450IV"/>
</dbReference>
<evidence type="ECO:0000256" key="2">
    <source>
        <dbReference type="ARBA" id="ARBA00004370"/>
    </source>
</evidence>
<evidence type="ECO:0000256" key="1">
    <source>
        <dbReference type="ARBA" id="ARBA00001971"/>
    </source>
</evidence>
<evidence type="ECO:0000256" key="6">
    <source>
        <dbReference type="ARBA" id="ARBA00022723"/>
    </source>
</evidence>
<evidence type="ECO:0000256" key="8">
    <source>
        <dbReference type="ARBA" id="ARBA00023002"/>
    </source>
</evidence>
<evidence type="ECO:0000256" key="5">
    <source>
        <dbReference type="ARBA" id="ARBA00022692"/>
    </source>
</evidence>
<dbReference type="InterPro" id="IPR017972">
    <property type="entry name" value="Cyt_P450_CS"/>
</dbReference>
<keyword evidence="10 13" id="KW-0503">Monooxygenase</keyword>
<keyword evidence="9 12" id="KW-0408">Iron</keyword>
<comment type="cofactor">
    <cofactor evidence="1 12">
        <name>heme</name>
        <dbReference type="ChEBI" id="CHEBI:30413"/>
    </cofactor>
</comment>
<evidence type="ECO:0008006" key="17">
    <source>
        <dbReference type="Google" id="ProtNLM"/>
    </source>
</evidence>
<comment type="subcellular location">
    <subcellularLocation>
        <location evidence="2">Membrane</location>
    </subcellularLocation>
</comment>
<name>A0A8H5FUG7_9AGAR</name>
<keyword evidence="5 14" id="KW-0812">Transmembrane</keyword>
<evidence type="ECO:0000256" key="13">
    <source>
        <dbReference type="RuleBase" id="RU000461"/>
    </source>
</evidence>
<sequence>MDSPPLVQWAAPILSIHLVVLFSTTLLTLGYFSVKSPLDTFPAVGHSSLITSYVTALRWTRHGDEILQEGYDKYAGRPFKVATMSKWIVILSGKQLLEDMKKAPDEVVSLRQAVAETMHVEYTLGRKPDDGCYHIDTVRSPLTRHMINKFDDIRDEIVQSFKEYIPPAKDWVTVPAFETLMHIICRTSNRYFVGLPLCRDPGYRVLNERFTHDVAISARIINSFPDFMKPWEVFNNRLKDHTASGKIPRATNQGENDLVSWLLDTCTESKHRSIDDLTMRVLTVNFAAIHTTSMAATQALFDLAIHPEYVMELRQEVKQALAELGWTKAALQRMHKVDSFLKESQRLNNMGGMLMTRKTLREWRLSDGTIIPAGTFVGVASGAMNKDERSFPEPHAFKGFRFVNETVRSDVASRGMATLDPEYVVFGYGRHACPGRFFAINEIKAILAHVLLNYDIQLENGSTVRPPNVVLETTLLPNPNARMMFRRTTSV</sequence>
<evidence type="ECO:0000256" key="9">
    <source>
        <dbReference type="ARBA" id="ARBA00023004"/>
    </source>
</evidence>
<dbReference type="GO" id="GO:0016705">
    <property type="term" value="F:oxidoreductase activity, acting on paired donors, with incorporation or reduction of molecular oxygen"/>
    <property type="evidence" value="ECO:0007669"/>
    <property type="project" value="InterPro"/>
</dbReference>
<evidence type="ECO:0000256" key="10">
    <source>
        <dbReference type="ARBA" id="ARBA00023033"/>
    </source>
</evidence>
<organism evidence="15 16">
    <name type="scientific">Leucocoprinus leucothites</name>
    <dbReference type="NCBI Taxonomy" id="201217"/>
    <lineage>
        <taxon>Eukaryota</taxon>
        <taxon>Fungi</taxon>
        <taxon>Dikarya</taxon>
        <taxon>Basidiomycota</taxon>
        <taxon>Agaricomycotina</taxon>
        <taxon>Agaricomycetes</taxon>
        <taxon>Agaricomycetidae</taxon>
        <taxon>Agaricales</taxon>
        <taxon>Agaricineae</taxon>
        <taxon>Agaricaceae</taxon>
        <taxon>Leucocoprinus</taxon>
    </lineage>
</organism>
<dbReference type="Proteomes" id="UP000559027">
    <property type="component" value="Unassembled WGS sequence"/>
</dbReference>
<evidence type="ECO:0000256" key="12">
    <source>
        <dbReference type="PIRSR" id="PIRSR602403-1"/>
    </source>
</evidence>
<dbReference type="PANTHER" id="PTHR46206:SF5">
    <property type="entry name" value="P450, PUTATIVE (EUROFUNG)-RELATED"/>
    <property type="match status" value="1"/>
</dbReference>
<keyword evidence="4 12" id="KW-0349">Heme</keyword>
<feature type="binding site" description="axial binding residue" evidence="12">
    <location>
        <position position="433"/>
    </location>
    <ligand>
        <name>heme</name>
        <dbReference type="ChEBI" id="CHEBI:30413"/>
    </ligand>
    <ligandPart>
        <name>Fe</name>
        <dbReference type="ChEBI" id="CHEBI:18248"/>
    </ligandPart>
</feature>
<dbReference type="GO" id="GO:0020037">
    <property type="term" value="F:heme binding"/>
    <property type="evidence" value="ECO:0007669"/>
    <property type="project" value="InterPro"/>
</dbReference>
<dbReference type="EMBL" id="JAACJO010000016">
    <property type="protein sequence ID" value="KAF5349586.1"/>
    <property type="molecule type" value="Genomic_DNA"/>
</dbReference>
<accession>A0A8H5FUG7</accession>
<dbReference type="InterPro" id="IPR001128">
    <property type="entry name" value="Cyt_P450"/>
</dbReference>
<dbReference type="CDD" id="cd11041">
    <property type="entry name" value="CYP503A1-like"/>
    <property type="match status" value="1"/>
</dbReference>
<dbReference type="InterPro" id="IPR002403">
    <property type="entry name" value="Cyt_P450_E_grp-IV"/>
</dbReference>
<dbReference type="PANTHER" id="PTHR46206">
    <property type="entry name" value="CYTOCHROME P450"/>
    <property type="match status" value="1"/>
</dbReference>
<dbReference type="GO" id="GO:0016020">
    <property type="term" value="C:membrane"/>
    <property type="evidence" value="ECO:0007669"/>
    <property type="project" value="UniProtKB-SubCell"/>
</dbReference>
<evidence type="ECO:0000256" key="11">
    <source>
        <dbReference type="ARBA" id="ARBA00023136"/>
    </source>
</evidence>
<gene>
    <name evidence="15" type="ORF">D9756_008948</name>
</gene>
<dbReference type="AlphaFoldDB" id="A0A8H5FUG7"/>
<comment type="similarity">
    <text evidence="3 13">Belongs to the cytochrome P450 family.</text>
</comment>
<evidence type="ECO:0000256" key="3">
    <source>
        <dbReference type="ARBA" id="ARBA00010617"/>
    </source>
</evidence>
<protein>
    <recommendedName>
        <fullName evidence="17">Cytochrome P450</fullName>
    </recommendedName>
</protein>
<dbReference type="SUPFAM" id="SSF48264">
    <property type="entry name" value="Cytochrome P450"/>
    <property type="match status" value="1"/>
</dbReference>